<accession>A0ABZ0QIJ6</accession>
<evidence type="ECO:0000256" key="1">
    <source>
        <dbReference type="SAM" id="SignalP"/>
    </source>
</evidence>
<reference evidence="2 3" key="1">
    <citation type="submission" date="2023-11" db="EMBL/GenBank/DDBJ databases">
        <title>Plant-associative lifestyle of Vibrio porteresiae and its evolutionary dynamics.</title>
        <authorList>
            <person name="Rameshkumar N."/>
            <person name="Kirti K."/>
        </authorList>
    </citation>
    <scope>NUCLEOTIDE SEQUENCE [LARGE SCALE GENOMIC DNA]</scope>
    <source>
        <strain evidence="2 3">MSSRF30</strain>
    </source>
</reference>
<keyword evidence="3" id="KW-1185">Reference proteome</keyword>
<dbReference type="InterPro" id="IPR032811">
    <property type="entry name" value="Put_conjugal_transfer"/>
</dbReference>
<name>A0ABZ0QIJ6_9VIBR</name>
<proteinExistence type="predicted"/>
<sequence length="382" mass="40788">MIKPTPIVAALALALGAVTSVHAASSVADARGNAMGNTGVTTADYLLAPFYNPALAAVYRDNDHIGILLPGVGATMRDTDDTLSTVDDLQDQIDDFKDNSSTANATTLNNYLNDLDNNKPLTVSASLGAAIALPIDAISFNLFTRAYAEVIAETDIAADGGDTPSAVQTRYQNSSVDLTAFGYTEVGLSMAKKLDLSGQTFAFGVSPKIQQLRTYQDSVTVEDFDLSDYDESKKTKSAFNLDLGAVWLKESFRAGVAVKDLFSQEIKTYDGSNTYKLNTQVTVSGAYVTQFFTAAVDADVTAQKRFKGSNDDTQFLRFGIEGDAWGWAQLRAGYEVDMKSNLDNAFTFGLGISPGDLVSIDLAGLYAGENQLGLSANLAFTF</sequence>
<protein>
    <submittedName>
        <fullName evidence="2">Conjugal transfer protein TraF</fullName>
    </submittedName>
</protein>
<keyword evidence="1" id="KW-0732">Signal</keyword>
<feature type="chain" id="PRO_5046134625" evidence="1">
    <location>
        <begin position="24"/>
        <end position="382"/>
    </location>
</feature>
<feature type="signal peptide" evidence="1">
    <location>
        <begin position="1"/>
        <end position="23"/>
    </location>
</feature>
<dbReference type="Proteomes" id="UP001304071">
    <property type="component" value="Chromosome 2"/>
</dbReference>
<dbReference type="Pfam" id="PF13729">
    <property type="entry name" value="TraF_2"/>
    <property type="match status" value="1"/>
</dbReference>
<dbReference type="EMBL" id="CP138204">
    <property type="protein sequence ID" value="WPC75630.1"/>
    <property type="molecule type" value="Genomic_DNA"/>
</dbReference>
<evidence type="ECO:0000313" key="3">
    <source>
        <dbReference type="Proteomes" id="UP001304071"/>
    </source>
</evidence>
<dbReference type="Gene3D" id="2.40.160.60">
    <property type="entry name" value="Outer membrane protein transport protein (OMPP1/FadL/TodX)"/>
    <property type="match status" value="1"/>
</dbReference>
<dbReference type="RefSeq" id="WP_261897610.1">
    <property type="nucleotide sequence ID" value="NZ_AP024896.1"/>
</dbReference>
<evidence type="ECO:0000313" key="2">
    <source>
        <dbReference type="EMBL" id="WPC75630.1"/>
    </source>
</evidence>
<organism evidence="2 3">
    <name type="scientific">Vibrio porteresiae DSM 19223</name>
    <dbReference type="NCBI Taxonomy" id="1123496"/>
    <lineage>
        <taxon>Bacteria</taxon>
        <taxon>Pseudomonadati</taxon>
        <taxon>Pseudomonadota</taxon>
        <taxon>Gammaproteobacteria</taxon>
        <taxon>Vibrionales</taxon>
        <taxon>Vibrionaceae</taxon>
        <taxon>Vibrio</taxon>
    </lineage>
</organism>
<gene>
    <name evidence="2" type="ORF">R8Z52_22160</name>
</gene>